<gene>
    <name evidence="1" type="ORF">H0A76_12100</name>
</gene>
<comment type="caution">
    <text evidence="1">The sequence shown here is derived from an EMBL/GenBank/DDBJ whole genome shotgun (WGS) entry which is preliminary data.</text>
</comment>
<dbReference type="Proteomes" id="UP000568751">
    <property type="component" value="Unassembled WGS sequence"/>
</dbReference>
<sequence length="175" mass="20067">MKKNKSNYQSDAEINAYREMVEKHYQRKEKEIIEFDNSSIAHAEVVTEYLFKYAIENKTDIKIFTGRLKANFYDKFLKQARTLLKTQKISIICEKQCEEGRFQALVGDDDNGEILNINASQDIGVSHFVLAGESAYRDEKSDALKTADASFNGRMRGSFLSVLFDEIKNKISLLS</sequence>
<dbReference type="AlphaFoldDB" id="A0A853F4T1"/>
<evidence type="ECO:0000313" key="1">
    <source>
        <dbReference type="EMBL" id="NYT28526.1"/>
    </source>
</evidence>
<dbReference type="EMBL" id="JACCHT010000002">
    <property type="protein sequence ID" value="NYT28526.1"/>
    <property type="molecule type" value="Genomic_DNA"/>
</dbReference>
<evidence type="ECO:0000313" key="2">
    <source>
        <dbReference type="Proteomes" id="UP000568751"/>
    </source>
</evidence>
<organism evidence="1 2">
    <name type="scientific">Candidatus Thiodubiliella endoseptemdiera</name>
    <dbReference type="NCBI Taxonomy" id="2738886"/>
    <lineage>
        <taxon>Bacteria</taxon>
        <taxon>Pseudomonadati</taxon>
        <taxon>Pseudomonadota</taxon>
        <taxon>Gammaproteobacteria</taxon>
        <taxon>Candidatus Pseudothioglobaceae</taxon>
        <taxon>Candidatus Thiodubiliella</taxon>
    </lineage>
</organism>
<protein>
    <submittedName>
        <fullName evidence="1">Uncharacterized protein</fullName>
    </submittedName>
</protein>
<name>A0A853F4T1_9GAMM</name>
<accession>A0A853F4T1</accession>
<reference evidence="1 2" key="1">
    <citation type="submission" date="2020-05" db="EMBL/GenBank/DDBJ databases">
        <title>Horizontal transmission and recombination maintain forever young bacterial symbiont genomes.</title>
        <authorList>
            <person name="Russell S.L."/>
            <person name="Pepper-Tunick E."/>
            <person name="Svedberg J."/>
            <person name="Byrne A."/>
            <person name="Ruelas Castillo J."/>
            <person name="Vollmers C."/>
            <person name="Beinart R.A."/>
            <person name="Corbett-Detig R."/>
        </authorList>
    </citation>
    <scope>NUCLEOTIDE SEQUENCE [LARGE SCALE GENOMIC DNA]</scope>
    <source>
        <strain evidence="1">455</strain>
    </source>
</reference>
<proteinExistence type="predicted"/>